<evidence type="ECO:0000313" key="3">
    <source>
        <dbReference type="Proteomes" id="UP000092445"/>
    </source>
</evidence>
<dbReference type="Proteomes" id="UP000092445">
    <property type="component" value="Unassembled WGS sequence"/>
</dbReference>
<evidence type="ECO:0000256" key="1">
    <source>
        <dbReference type="SAM" id="SignalP"/>
    </source>
</evidence>
<feature type="signal peptide" evidence="1">
    <location>
        <begin position="1"/>
        <end position="20"/>
    </location>
</feature>
<dbReference type="AlphaFoldDB" id="A0A1A9ZAI8"/>
<reference evidence="3" key="1">
    <citation type="submission" date="2014-03" db="EMBL/GenBank/DDBJ databases">
        <authorList>
            <person name="Aksoy S."/>
            <person name="Warren W."/>
            <person name="Wilson R.K."/>
        </authorList>
    </citation>
    <scope>NUCLEOTIDE SEQUENCE [LARGE SCALE GENOMIC DNA]</scope>
    <source>
        <strain evidence="3">IAEA</strain>
    </source>
</reference>
<dbReference type="EnsemblMetazoa" id="GPAI008687-RA">
    <property type="protein sequence ID" value="GPAI008687-PA"/>
    <property type="gene ID" value="GPAI008687"/>
</dbReference>
<keyword evidence="3" id="KW-1185">Reference proteome</keyword>
<protein>
    <submittedName>
        <fullName evidence="2">Uncharacterized protein</fullName>
    </submittedName>
</protein>
<keyword evidence="1" id="KW-0732">Signal</keyword>
<accession>A0A1A9ZAI8</accession>
<organism evidence="2 3">
    <name type="scientific">Glossina pallidipes</name>
    <name type="common">Tsetse fly</name>
    <dbReference type="NCBI Taxonomy" id="7398"/>
    <lineage>
        <taxon>Eukaryota</taxon>
        <taxon>Metazoa</taxon>
        <taxon>Ecdysozoa</taxon>
        <taxon>Arthropoda</taxon>
        <taxon>Hexapoda</taxon>
        <taxon>Insecta</taxon>
        <taxon>Pterygota</taxon>
        <taxon>Neoptera</taxon>
        <taxon>Endopterygota</taxon>
        <taxon>Diptera</taxon>
        <taxon>Brachycera</taxon>
        <taxon>Muscomorpha</taxon>
        <taxon>Hippoboscoidea</taxon>
        <taxon>Glossinidae</taxon>
        <taxon>Glossina</taxon>
    </lineage>
</organism>
<feature type="chain" id="PRO_5008402713" evidence="1">
    <location>
        <begin position="21"/>
        <end position="183"/>
    </location>
</feature>
<sequence length="183" mass="20669">MREFHFFFVVINALWKLGYANDRPLLGKAAFHCMENGLDALRLCSASGRIKVSCWVIWFRHFKVKWDRSDHDSEAPTLGSLRSGCCKPKDEINLRLSSERKRNNSQAVIVSSTSLYAMNKRIKYEGTVLQTLSKLRSAGKFENGGRGLVAKIAYFFKSMYTYARCWSGKIVGEEGVVSAATLP</sequence>
<proteinExistence type="predicted"/>
<reference evidence="2" key="2">
    <citation type="submission" date="2020-05" db="UniProtKB">
        <authorList>
            <consortium name="EnsemblMetazoa"/>
        </authorList>
    </citation>
    <scope>IDENTIFICATION</scope>
    <source>
        <strain evidence="2">IAEA</strain>
    </source>
</reference>
<evidence type="ECO:0000313" key="2">
    <source>
        <dbReference type="EnsemblMetazoa" id="GPAI008687-PA"/>
    </source>
</evidence>
<dbReference type="VEuPathDB" id="VectorBase:GPAI008687"/>
<name>A0A1A9ZAI8_GLOPL</name>